<evidence type="ECO:0000256" key="1">
    <source>
        <dbReference type="SAM" id="Coils"/>
    </source>
</evidence>
<comment type="caution">
    <text evidence="2">The sequence shown here is derived from an EMBL/GenBank/DDBJ whole genome shotgun (WGS) entry which is preliminary data.</text>
</comment>
<organism evidence="2 3">
    <name type="scientific">Pleurodeles waltl</name>
    <name type="common">Iberian ribbed newt</name>
    <dbReference type="NCBI Taxonomy" id="8319"/>
    <lineage>
        <taxon>Eukaryota</taxon>
        <taxon>Metazoa</taxon>
        <taxon>Chordata</taxon>
        <taxon>Craniata</taxon>
        <taxon>Vertebrata</taxon>
        <taxon>Euteleostomi</taxon>
        <taxon>Amphibia</taxon>
        <taxon>Batrachia</taxon>
        <taxon>Caudata</taxon>
        <taxon>Salamandroidea</taxon>
        <taxon>Salamandridae</taxon>
        <taxon>Pleurodelinae</taxon>
        <taxon>Pleurodeles</taxon>
    </lineage>
</organism>
<accession>A0AAV7VW87</accession>
<evidence type="ECO:0000313" key="2">
    <source>
        <dbReference type="EMBL" id="KAJ1204912.1"/>
    </source>
</evidence>
<sequence length="141" mass="16907">MYVYTHDIFKYPEWRSGEHRRKENGERNRWCGALTFNEDRRLELERKERELTYEIRGLNDATRHYQRLKEKLEEELNDLGTLNKYILRTQAILALLGCHKEKAIPIILGYEHHQHRLNKSSVITVINTNKSKNETKRKGDS</sequence>
<feature type="coiled-coil region" evidence="1">
    <location>
        <begin position="55"/>
        <end position="85"/>
    </location>
</feature>
<keyword evidence="1" id="KW-0175">Coiled coil</keyword>
<reference evidence="2" key="1">
    <citation type="journal article" date="2022" name="bioRxiv">
        <title>Sequencing and chromosome-scale assembly of the giantPleurodeles waltlgenome.</title>
        <authorList>
            <person name="Brown T."/>
            <person name="Elewa A."/>
            <person name="Iarovenko S."/>
            <person name="Subramanian E."/>
            <person name="Araus A.J."/>
            <person name="Petzold A."/>
            <person name="Susuki M."/>
            <person name="Suzuki K.-i.T."/>
            <person name="Hayashi T."/>
            <person name="Toyoda A."/>
            <person name="Oliveira C."/>
            <person name="Osipova E."/>
            <person name="Leigh N.D."/>
            <person name="Simon A."/>
            <person name="Yun M.H."/>
        </authorList>
    </citation>
    <scope>NUCLEOTIDE SEQUENCE</scope>
    <source>
        <strain evidence="2">20211129_DDA</strain>
        <tissue evidence="2">Liver</tissue>
    </source>
</reference>
<protein>
    <submittedName>
        <fullName evidence="2">Uncharacterized protein</fullName>
    </submittedName>
</protein>
<evidence type="ECO:0000313" key="3">
    <source>
        <dbReference type="Proteomes" id="UP001066276"/>
    </source>
</evidence>
<dbReference type="AlphaFoldDB" id="A0AAV7VW87"/>
<keyword evidence="3" id="KW-1185">Reference proteome</keyword>
<dbReference type="Proteomes" id="UP001066276">
    <property type="component" value="Chromosome 1_2"/>
</dbReference>
<name>A0AAV7VW87_PLEWA</name>
<proteinExistence type="predicted"/>
<dbReference type="EMBL" id="JANPWB010000002">
    <property type="protein sequence ID" value="KAJ1204912.1"/>
    <property type="molecule type" value="Genomic_DNA"/>
</dbReference>
<gene>
    <name evidence="2" type="ORF">NDU88_000347</name>
</gene>